<name>A0AAU9KEJ6_9CILI</name>
<keyword evidence="3" id="KW-1185">Reference proteome</keyword>
<organism evidence="2 3">
    <name type="scientific">Blepharisma stoltei</name>
    <dbReference type="NCBI Taxonomy" id="1481888"/>
    <lineage>
        <taxon>Eukaryota</taxon>
        <taxon>Sar</taxon>
        <taxon>Alveolata</taxon>
        <taxon>Ciliophora</taxon>
        <taxon>Postciliodesmatophora</taxon>
        <taxon>Heterotrichea</taxon>
        <taxon>Heterotrichida</taxon>
        <taxon>Blepharismidae</taxon>
        <taxon>Blepharisma</taxon>
    </lineage>
</organism>
<feature type="transmembrane region" description="Helical" evidence="1">
    <location>
        <begin position="12"/>
        <end position="31"/>
    </location>
</feature>
<accession>A0AAU9KEJ6</accession>
<gene>
    <name evidence="2" type="ORF">BSTOLATCC_MIC65257</name>
</gene>
<proteinExistence type="predicted"/>
<reference evidence="2" key="1">
    <citation type="submission" date="2021-09" db="EMBL/GenBank/DDBJ databases">
        <authorList>
            <consortium name="AG Swart"/>
            <person name="Singh M."/>
            <person name="Singh A."/>
            <person name="Seah K."/>
            <person name="Emmerich C."/>
        </authorList>
    </citation>
    <scope>NUCLEOTIDE SEQUENCE</scope>
    <source>
        <strain evidence="2">ATCC30299</strain>
    </source>
</reference>
<comment type="caution">
    <text evidence="2">The sequence shown here is derived from an EMBL/GenBank/DDBJ whole genome shotgun (WGS) entry which is preliminary data.</text>
</comment>
<evidence type="ECO:0000256" key="1">
    <source>
        <dbReference type="SAM" id="Phobius"/>
    </source>
</evidence>
<keyword evidence="1" id="KW-1133">Transmembrane helix</keyword>
<evidence type="ECO:0000313" key="2">
    <source>
        <dbReference type="EMBL" id="CAG9335942.1"/>
    </source>
</evidence>
<dbReference type="EMBL" id="CAJZBQ010000063">
    <property type="protein sequence ID" value="CAG9335942.1"/>
    <property type="molecule type" value="Genomic_DNA"/>
</dbReference>
<protein>
    <submittedName>
        <fullName evidence="2">Uncharacterized protein</fullName>
    </submittedName>
</protein>
<evidence type="ECO:0000313" key="3">
    <source>
        <dbReference type="Proteomes" id="UP001162131"/>
    </source>
</evidence>
<dbReference type="Proteomes" id="UP001162131">
    <property type="component" value="Unassembled WGS sequence"/>
</dbReference>
<keyword evidence="1" id="KW-0812">Transmembrane</keyword>
<dbReference type="AlphaFoldDB" id="A0AAU9KEJ6"/>
<sequence length="94" mass="11245">MTLRVRKLQSYYYFCLGILIPLLLSSVSISISETGQNFCSSKFKHIVNIPSSFSWSFQINHFDDHLQIFNLLQIKLFFPLLYQFYFQPRLLRPF</sequence>
<keyword evidence="1" id="KW-0472">Membrane</keyword>